<evidence type="ECO:0000313" key="3">
    <source>
        <dbReference type="Proteomes" id="UP000746595"/>
    </source>
</evidence>
<accession>A0ABX1G723</accession>
<organism evidence="2 3">
    <name type="scientific">Paeniglutamicibacter terrestris</name>
    <dbReference type="NCBI Taxonomy" id="2723403"/>
    <lineage>
        <taxon>Bacteria</taxon>
        <taxon>Bacillati</taxon>
        <taxon>Actinomycetota</taxon>
        <taxon>Actinomycetes</taxon>
        <taxon>Micrococcales</taxon>
        <taxon>Micrococcaceae</taxon>
        <taxon>Paeniglutamicibacter</taxon>
    </lineage>
</organism>
<keyword evidence="1" id="KW-1133">Transmembrane helix</keyword>
<reference evidence="2 3" key="1">
    <citation type="submission" date="2020-04" db="EMBL/GenBank/DDBJ databases">
        <title>Paeniglutamicibacter sp. ANT13_2, a novel actinomycete isolated from sediment in Antarctica.</title>
        <authorList>
            <person name="Sakdapetsiri C."/>
            <person name="Pinyakong O."/>
        </authorList>
    </citation>
    <scope>NUCLEOTIDE SEQUENCE [LARGE SCALE GENOMIC DNA]</scope>
    <source>
        <strain evidence="2 3">ANT13_2</strain>
    </source>
</reference>
<dbReference type="RefSeq" id="WP_168152843.1">
    <property type="nucleotide sequence ID" value="NZ_JAAWVT010000008.1"/>
</dbReference>
<dbReference type="Proteomes" id="UP000746595">
    <property type="component" value="Unassembled WGS sequence"/>
</dbReference>
<keyword evidence="1" id="KW-0812">Transmembrane</keyword>
<feature type="transmembrane region" description="Helical" evidence="1">
    <location>
        <begin position="36"/>
        <end position="55"/>
    </location>
</feature>
<keyword evidence="3" id="KW-1185">Reference proteome</keyword>
<evidence type="ECO:0000313" key="2">
    <source>
        <dbReference type="EMBL" id="NKG22047.1"/>
    </source>
</evidence>
<keyword evidence="1" id="KW-0472">Membrane</keyword>
<comment type="caution">
    <text evidence="2">The sequence shown here is derived from an EMBL/GenBank/DDBJ whole genome shotgun (WGS) entry which is preliminary data.</text>
</comment>
<evidence type="ECO:0000256" key="1">
    <source>
        <dbReference type="SAM" id="Phobius"/>
    </source>
</evidence>
<proteinExistence type="predicted"/>
<gene>
    <name evidence="2" type="ORF">HED64_15210</name>
</gene>
<sequence length="69" mass="7315">MSKTLLTAFVLMALAGVVLILSLPPLFDAHQPNEELLTVVSGTAFVALTAIVVILRSLKLRTPNAADVE</sequence>
<name>A0ABX1G723_9MICC</name>
<protein>
    <submittedName>
        <fullName evidence="2">Uncharacterized protein</fullName>
    </submittedName>
</protein>
<dbReference type="EMBL" id="JAAWVT010000008">
    <property type="protein sequence ID" value="NKG22047.1"/>
    <property type="molecule type" value="Genomic_DNA"/>
</dbReference>